<dbReference type="EMBL" id="JAEAOA010000137">
    <property type="protein sequence ID" value="KAK3605282.1"/>
    <property type="molecule type" value="Genomic_DNA"/>
</dbReference>
<dbReference type="FunFam" id="1.10.10.60:FF:000448">
    <property type="entry name" value="LIM/homeobox protein Lhx4"/>
    <property type="match status" value="1"/>
</dbReference>
<sequence>MPTLHREICAGCQTLIEDRYLMRVMNLSWHEQCLQCSVCQMPLAGSCYSRERKLFCKIDYEKIFGAKCSACLQTIPANQLVMRALDHVYHLQCFVCVACGHQLQKGDQFVVKHGQLLCRIDYEKELNLLPLSPKSDDSDSYEDESDSGKPPKRPRTILTTSQRRKFKAAFELNPKPCRKVRESLASETGLSVRVVQVWFQNQRAKVKKINRRQNQENQSKNGKKDGDSSPDNKKNSQKSLKKEDESESDNSCGGNQDSTCLTSMSDNQLYGDKVSAPDTDRSDYSSTPAIYSDGSMSLDDKMEPMDQFLANDKSSNGNGVSNGSVINPIDKLYSMQNSYFSSD</sequence>
<proteinExistence type="predicted"/>
<dbReference type="PROSITE" id="PS50071">
    <property type="entry name" value="HOMEOBOX_2"/>
    <property type="match status" value="1"/>
</dbReference>
<dbReference type="Gene3D" id="1.10.10.60">
    <property type="entry name" value="Homeodomain-like"/>
    <property type="match status" value="1"/>
</dbReference>
<reference evidence="15" key="3">
    <citation type="submission" date="2023-05" db="EMBL/GenBank/DDBJ databases">
        <authorList>
            <person name="Smith C.H."/>
        </authorList>
    </citation>
    <scope>NUCLEOTIDE SEQUENCE</scope>
    <source>
        <strain evidence="15">CHS0354</strain>
        <tissue evidence="15">Mantle</tissue>
    </source>
</reference>
<dbReference type="CDD" id="cd00086">
    <property type="entry name" value="homeodomain"/>
    <property type="match status" value="1"/>
</dbReference>
<keyword evidence="3" id="KW-0677">Repeat</keyword>
<dbReference type="FunFam" id="2.10.110.10:FF:000103">
    <property type="entry name" value="LIM homeobox transcription factor 1-beta"/>
    <property type="match status" value="1"/>
</dbReference>
<dbReference type="PROSITE" id="PS00027">
    <property type="entry name" value="HOMEOBOX_1"/>
    <property type="match status" value="1"/>
</dbReference>
<comment type="subcellular location">
    <subcellularLocation>
        <location evidence="1 9 11">Nucleus</location>
    </subcellularLocation>
</comment>
<dbReference type="GO" id="GO:0000977">
    <property type="term" value="F:RNA polymerase II transcription regulatory region sequence-specific DNA binding"/>
    <property type="evidence" value="ECO:0007669"/>
    <property type="project" value="TreeGrafter"/>
</dbReference>
<gene>
    <name evidence="15" type="ORF">CHS0354_001400</name>
</gene>
<organism evidence="15 16">
    <name type="scientific">Potamilus streckersoni</name>
    <dbReference type="NCBI Taxonomy" id="2493646"/>
    <lineage>
        <taxon>Eukaryota</taxon>
        <taxon>Metazoa</taxon>
        <taxon>Spiralia</taxon>
        <taxon>Lophotrochozoa</taxon>
        <taxon>Mollusca</taxon>
        <taxon>Bivalvia</taxon>
        <taxon>Autobranchia</taxon>
        <taxon>Heteroconchia</taxon>
        <taxon>Palaeoheterodonta</taxon>
        <taxon>Unionida</taxon>
        <taxon>Unionoidea</taxon>
        <taxon>Unionidae</taxon>
        <taxon>Ambleminae</taxon>
        <taxon>Lampsilini</taxon>
        <taxon>Potamilus</taxon>
    </lineage>
</organism>
<dbReference type="GO" id="GO:0000981">
    <property type="term" value="F:DNA-binding transcription factor activity, RNA polymerase II-specific"/>
    <property type="evidence" value="ECO:0007669"/>
    <property type="project" value="InterPro"/>
</dbReference>
<evidence type="ECO:0000256" key="12">
    <source>
        <dbReference type="SAM" id="MobiDB-lite"/>
    </source>
</evidence>
<evidence type="ECO:0000256" key="8">
    <source>
        <dbReference type="ARBA" id="ARBA00023242"/>
    </source>
</evidence>
<evidence type="ECO:0000259" key="14">
    <source>
        <dbReference type="PROSITE" id="PS50071"/>
    </source>
</evidence>
<evidence type="ECO:0000313" key="15">
    <source>
        <dbReference type="EMBL" id="KAK3605282.1"/>
    </source>
</evidence>
<evidence type="ECO:0000259" key="13">
    <source>
        <dbReference type="PROSITE" id="PS50023"/>
    </source>
</evidence>
<evidence type="ECO:0000256" key="2">
    <source>
        <dbReference type="ARBA" id="ARBA00022723"/>
    </source>
</evidence>
<dbReference type="Pfam" id="PF00046">
    <property type="entry name" value="Homeodomain"/>
    <property type="match status" value="1"/>
</dbReference>
<dbReference type="InterPro" id="IPR017970">
    <property type="entry name" value="Homeobox_CS"/>
</dbReference>
<keyword evidence="2 10" id="KW-0479">Metal-binding</keyword>
<feature type="compositionally biased region" description="Low complexity" evidence="12">
    <location>
        <begin position="314"/>
        <end position="325"/>
    </location>
</feature>
<evidence type="ECO:0000256" key="3">
    <source>
        <dbReference type="ARBA" id="ARBA00022737"/>
    </source>
</evidence>
<evidence type="ECO:0000256" key="5">
    <source>
        <dbReference type="ARBA" id="ARBA00023038"/>
    </source>
</evidence>
<evidence type="ECO:0000313" key="16">
    <source>
        <dbReference type="Proteomes" id="UP001195483"/>
    </source>
</evidence>
<dbReference type="FunFam" id="2.10.110.10:FF:000006">
    <property type="entry name" value="LIM homeobox transcription factor 1-beta"/>
    <property type="match status" value="1"/>
</dbReference>
<dbReference type="SUPFAM" id="SSF57716">
    <property type="entry name" value="Glucocorticoid receptor-like (DNA-binding domain)"/>
    <property type="match status" value="2"/>
</dbReference>
<keyword evidence="4 10" id="KW-0862">Zinc</keyword>
<accession>A0AAE0W9D5</accession>
<keyword evidence="16" id="KW-1185">Reference proteome</keyword>
<evidence type="ECO:0000256" key="4">
    <source>
        <dbReference type="ARBA" id="ARBA00022833"/>
    </source>
</evidence>
<dbReference type="InterPro" id="IPR001781">
    <property type="entry name" value="Znf_LIM"/>
</dbReference>
<dbReference type="SUPFAM" id="SSF46689">
    <property type="entry name" value="Homeodomain-like"/>
    <property type="match status" value="1"/>
</dbReference>
<comment type="caution">
    <text evidence="15">The sequence shown here is derived from an EMBL/GenBank/DDBJ whole genome shotgun (WGS) entry which is preliminary data.</text>
</comment>
<dbReference type="CDD" id="cd09371">
    <property type="entry name" value="LIM1_Lmx1b"/>
    <property type="match status" value="1"/>
</dbReference>
<feature type="domain" description="Homeobox" evidence="14">
    <location>
        <begin position="149"/>
        <end position="209"/>
    </location>
</feature>
<dbReference type="Proteomes" id="UP001195483">
    <property type="component" value="Unassembled WGS sequence"/>
</dbReference>
<evidence type="ECO:0000256" key="7">
    <source>
        <dbReference type="ARBA" id="ARBA00023155"/>
    </source>
</evidence>
<dbReference type="PANTHER" id="PTHR24208:SF166">
    <property type="entry name" value="LIM HOMEOBOX TRANSCRIPTION FACTOR 1 ALPHA, ISOFORM B"/>
    <property type="match status" value="1"/>
</dbReference>
<keyword evidence="6 9" id="KW-0238">DNA-binding</keyword>
<reference evidence="15" key="2">
    <citation type="journal article" date="2021" name="Genome Biol. Evol.">
        <title>Developing a high-quality reference genome for a parasitic bivalve with doubly uniparental inheritance (Bivalvia: Unionida).</title>
        <authorList>
            <person name="Smith C.H."/>
        </authorList>
    </citation>
    <scope>NUCLEOTIDE SEQUENCE</scope>
    <source>
        <strain evidence="15">CHS0354</strain>
        <tissue evidence="15">Mantle</tissue>
    </source>
</reference>
<feature type="DNA-binding region" description="Homeobox" evidence="9">
    <location>
        <begin position="151"/>
        <end position="210"/>
    </location>
</feature>
<name>A0AAE0W9D5_9BIVA</name>
<feature type="compositionally biased region" description="Polar residues" evidence="12">
    <location>
        <begin position="249"/>
        <end position="268"/>
    </location>
</feature>
<dbReference type="InterPro" id="IPR001356">
    <property type="entry name" value="HD"/>
</dbReference>
<dbReference type="GO" id="GO:0005634">
    <property type="term" value="C:nucleus"/>
    <property type="evidence" value="ECO:0007669"/>
    <property type="project" value="UniProtKB-SubCell"/>
</dbReference>
<reference evidence="15" key="1">
    <citation type="journal article" date="2021" name="Genome Biol. Evol.">
        <title>A High-Quality Reference Genome for a Parasitic Bivalve with Doubly Uniparental Inheritance (Bivalvia: Unionida).</title>
        <authorList>
            <person name="Smith C.H."/>
        </authorList>
    </citation>
    <scope>NUCLEOTIDE SEQUENCE</scope>
    <source>
        <strain evidence="15">CHS0354</strain>
    </source>
</reference>
<evidence type="ECO:0000256" key="1">
    <source>
        <dbReference type="ARBA" id="ARBA00004123"/>
    </source>
</evidence>
<feature type="region of interest" description="Disordered" evidence="12">
    <location>
        <begin position="131"/>
        <end position="160"/>
    </location>
</feature>
<evidence type="ECO:0000256" key="11">
    <source>
        <dbReference type="RuleBase" id="RU000682"/>
    </source>
</evidence>
<keyword evidence="5 10" id="KW-0440">LIM domain</keyword>
<dbReference type="SMART" id="SM00132">
    <property type="entry name" value="LIM"/>
    <property type="match status" value="2"/>
</dbReference>
<dbReference type="PROSITE" id="PS00478">
    <property type="entry name" value="LIM_DOMAIN_1"/>
    <property type="match status" value="2"/>
</dbReference>
<dbReference type="GO" id="GO:0030182">
    <property type="term" value="P:neuron differentiation"/>
    <property type="evidence" value="ECO:0007669"/>
    <property type="project" value="TreeGrafter"/>
</dbReference>
<dbReference type="PROSITE" id="PS50023">
    <property type="entry name" value="LIM_DOMAIN_2"/>
    <property type="match status" value="2"/>
</dbReference>
<dbReference type="Pfam" id="PF00412">
    <property type="entry name" value="LIM"/>
    <property type="match status" value="2"/>
</dbReference>
<dbReference type="InterPro" id="IPR009057">
    <property type="entry name" value="Homeodomain-like_sf"/>
</dbReference>
<dbReference type="GO" id="GO:0046872">
    <property type="term" value="F:metal ion binding"/>
    <property type="evidence" value="ECO:0007669"/>
    <property type="project" value="UniProtKB-KW"/>
</dbReference>
<feature type="compositionally biased region" description="Basic and acidic residues" evidence="12">
    <location>
        <begin position="222"/>
        <end position="244"/>
    </location>
</feature>
<dbReference type="InterPro" id="IPR050453">
    <property type="entry name" value="LIM_Homeobox_TF"/>
</dbReference>
<evidence type="ECO:0000256" key="10">
    <source>
        <dbReference type="PROSITE-ProRule" id="PRU00125"/>
    </source>
</evidence>
<keyword evidence="7 9" id="KW-0371">Homeobox</keyword>
<keyword evidence="8 9" id="KW-0539">Nucleus</keyword>
<evidence type="ECO:0000256" key="6">
    <source>
        <dbReference type="ARBA" id="ARBA00023125"/>
    </source>
</evidence>
<dbReference type="Gene3D" id="2.10.110.10">
    <property type="entry name" value="Cysteine Rich Protein"/>
    <property type="match status" value="2"/>
</dbReference>
<feature type="domain" description="LIM zinc-binding" evidence="13">
    <location>
        <begin position="7"/>
        <end position="65"/>
    </location>
</feature>
<protein>
    <submittedName>
        <fullName evidence="15">Uncharacterized protein</fullName>
    </submittedName>
</protein>
<feature type="region of interest" description="Disordered" evidence="12">
    <location>
        <begin position="205"/>
        <end position="328"/>
    </location>
</feature>
<dbReference type="PANTHER" id="PTHR24208">
    <property type="entry name" value="LIM/HOMEOBOX PROTEIN LHX"/>
    <property type="match status" value="1"/>
</dbReference>
<evidence type="ECO:0000256" key="9">
    <source>
        <dbReference type="PROSITE-ProRule" id="PRU00108"/>
    </source>
</evidence>
<dbReference type="AlphaFoldDB" id="A0AAE0W9D5"/>
<dbReference type="SMART" id="SM00389">
    <property type="entry name" value="HOX"/>
    <property type="match status" value="1"/>
</dbReference>
<feature type="domain" description="LIM zinc-binding" evidence="13">
    <location>
        <begin position="66"/>
        <end position="128"/>
    </location>
</feature>